<proteinExistence type="predicted"/>
<reference evidence="1" key="1">
    <citation type="submission" date="2022-08" db="EMBL/GenBank/DDBJ databases">
        <authorList>
            <consortium name="DOE Joint Genome Institute"/>
            <person name="Min B."/>
            <person name="Riley R."/>
            <person name="Sierra-Patev S."/>
            <person name="Naranjo-Ortiz M."/>
            <person name="Looney B."/>
            <person name="Konkel Z."/>
            <person name="Slot J.C."/>
            <person name="Sakamoto Y."/>
            <person name="Steenwyk J.L."/>
            <person name="Rokas A."/>
            <person name="Carro J."/>
            <person name="Camarero S."/>
            <person name="Ferreira P."/>
            <person name="Molpeceres G."/>
            <person name="Ruiz-Duenas F.J."/>
            <person name="Serrano A."/>
            <person name="Henrissat B."/>
            <person name="Drula E."/>
            <person name="Hughes K.W."/>
            <person name="Mata J.L."/>
            <person name="Ishikawa N.K."/>
            <person name="Vargas-Isla R."/>
            <person name="Ushijima S."/>
            <person name="Smith C.A."/>
            <person name="Ahrendt S."/>
            <person name="Andreopoulos W."/>
            <person name="He G."/>
            <person name="Labutti K."/>
            <person name="Lipzen A."/>
            <person name="Ng V."/>
            <person name="Sandor L."/>
            <person name="Barry K."/>
            <person name="Martinez A.T."/>
            <person name="Xiao Y."/>
            <person name="Gibbons J.G."/>
            <person name="Terashima K."/>
            <person name="Hibbett D.S."/>
            <person name="Grigoriev I.V."/>
        </authorList>
    </citation>
    <scope>NUCLEOTIDE SEQUENCE</scope>
    <source>
        <strain evidence="1">TFB9207</strain>
    </source>
</reference>
<dbReference type="AlphaFoldDB" id="A0AA38UB46"/>
<organism evidence="1 2">
    <name type="scientific">Lentinula raphanica</name>
    <dbReference type="NCBI Taxonomy" id="153919"/>
    <lineage>
        <taxon>Eukaryota</taxon>
        <taxon>Fungi</taxon>
        <taxon>Dikarya</taxon>
        <taxon>Basidiomycota</taxon>
        <taxon>Agaricomycotina</taxon>
        <taxon>Agaricomycetes</taxon>
        <taxon>Agaricomycetidae</taxon>
        <taxon>Agaricales</taxon>
        <taxon>Marasmiineae</taxon>
        <taxon>Omphalotaceae</taxon>
        <taxon>Lentinula</taxon>
    </lineage>
</organism>
<evidence type="ECO:0000313" key="1">
    <source>
        <dbReference type="EMBL" id="KAJ3835425.1"/>
    </source>
</evidence>
<accession>A0AA38UB46</accession>
<dbReference type="Proteomes" id="UP001163846">
    <property type="component" value="Unassembled WGS sequence"/>
</dbReference>
<gene>
    <name evidence="1" type="ORF">F5878DRAFT_692754</name>
</gene>
<sequence>MSTVVHPSPNTVPRAPGVSYDPCDAKLTGRLHNHPSYKREFRRSPPLTQKPSCLQLNFISIINRSHRHLKLHAGREKSSYPLYSFGHLHFISRCISVSLGLAPLHPFLVPAHTQLHICTRKINLAWSSMLYPPSDFQASLDPLVLPRRPLNFIYIYTVNMKITPFLLLGILSATYAMPALRLTYESKSVAQALQRLVHNRKPAGPIEYEYVLSENPGDLDKKLGVDENRALNEEIQDWVKDLIEHRIFKAALGVTVELRRTGNVYDYVGNPRRFQFKLRTRDLSVVVHNEDWYQGIVTSKLLLTTEDEPISATLTPCIVEVQFRGAVAAVIFKNDKGYHVSDTVLGIRLTNKDMDLFRRFDAFAKTMSRTLTPSPPLTPSSPS</sequence>
<comment type="caution">
    <text evidence="1">The sequence shown here is derived from an EMBL/GenBank/DDBJ whole genome shotgun (WGS) entry which is preliminary data.</text>
</comment>
<protein>
    <submittedName>
        <fullName evidence="1">Uncharacterized protein</fullName>
    </submittedName>
</protein>
<keyword evidence="2" id="KW-1185">Reference proteome</keyword>
<evidence type="ECO:0000313" key="2">
    <source>
        <dbReference type="Proteomes" id="UP001163846"/>
    </source>
</evidence>
<name>A0AA38UB46_9AGAR</name>
<dbReference type="EMBL" id="MU806413">
    <property type="protein sequence ID" value="KAJ3835425.1"/>
    <property type="molecule type" value="Genomic_DNA"/>
</dbReference>